<dbReference type="OrthoDB" id="9814042at2"/>
<accession>A0A0F4NMP0</accession>
<feature type="signal peptide" evidence="4">
    <location>
        <begin position="1"/>
        <end position="18"/>
    </location>
</feature>
<keyword evidence="2 3" id="KW-0802">TPR repeat</keyword>
<protein>
    <submittedName>
        <fullName evidence="5">Pilus assembly protein PilW</fullName>
    </submittedName>
</protein>
<dbReference type="InterPro" id="IPR051012">
    <property type="entry name" value="CellSynth/LPSAsmb/PSIAsmb"/>
</dbReference>
<comment type="caution">
    <text evidence="5">The sequence shown here is derived from an EMBL/GenBank/DDBJ whole genome shotgun (WGS) entry which is preliminary data.</text>
</comment>
<evidence type="ECO:0000256" key="4">
    <source>
        <dbReference type="SAM" id="SignalP"/>
    </source>
</evidence>
<dbReference type="SMART" id="SM00028">
    <property type="entry name" value="TPR"/>
    <property type="match status" value="4"/>
</dbReference>
<sequence>MPLLFIIVVLILAGCSFAPSVQHDESIQRAEARIALGVGYINKGDMTKARENLQLAYEHAPNYYRSQLSLAHYFELVGEPDSAQHLYQSALTQHPNNGDVLNNYGTFLCKQEQYTQADDYFHQAIAQPSYFLTAASYENAALCAMKAGNTLQASDYLKRALDYEPKRARSILTLAKLEIESGELDTAQMRLTQFHNWYGTQAVSLKLLMKLEQKAGNAVQAKQYQERLNDFH</sequence>
<dbReference type="RefSeq" id="WP_045955626.1">
    <property type="nucleotide sequence ID" value="NZ_JXXV01000016.1"/>
</dbReference>
<evidence type="ECO:0000256" key="3">
    <source>
        <dbReference type="PROSITE-ProRule" id="PRU00339"/>
    </source>
</evidence>
<dbReference type="STRING" id="579748.TW81_10380"/>
<dbReference type="NCBIfam" id="TIGR02521">
    <property type="entry name" value="type_IV_pilW"/>
    <property type="match status" value="1"/>
</dbReference>
<proteinExistence type="predicted"/>
<dbReference type="InterPro" id="IPR019734">
    <property type="entry name" value="TPR_rpt"/>
</dbReference>
<reference evidence="5 6" key="1">
    <citation type="journal article" date="2015" name="BMC Genomics">
        <title>Genome mining reveals unlocked bioactive potential of marine Gram-negative bacteria.</title>
        <authorList>
            <person name="Machado H."/>
            <person name="Sonnenschein E.C."/>
            <person name="Melchiorsen J."/>
            <person name="Gram L."/>
        </authorList>
    </citation>
    <scope>NUCLEOTIDE SEQUENCE [LARGE SCALE GENOMIC DNA]</scope>
    <source>
        <strain evidence="5 6">S2757</strain>
    </source>
</reference>
<evidence type="ECO:0000313" key="5">
    <source>
        <dbReference type="EMBL" id="KJY83386.1"/>
    </source>
</evidence>
<evidence type="ECO:0000256" key="1">
    <source>
        <dbReference type="ARBA" id="ARBA00022737"/>
    </source>
</evidence>
<dbReference type="PROSITE" id="PS50005">
    <property type="entry name" value="TPR"/>
    <property type="match status" value="2"/>
</dbReference>
<feature type="repeat" description="TPR" evidence="3">
    <location>
        <begin position="30"/>
        <end position="63"/>
    </location>
</feature>
<dbReference type="PANTHER" id="PTHR45586:SF1">
    <property type="entry name" value="LIPOPOLYSACCHARIDE ASSEMBLY PROTEIN B"/>
    <property type="match status" value="1"/>
</dbReference>
<dbReference type="Pfam" id="PF13431">
    <property type="entry name" value="TPR_17"/>
    <property type="match status" value="1"/>
</dbReference>
<feature type="chain" id="PRO_5002473393" evidence="4">
    <location>
        <begin position="19"/>
        <end position="232"/>
    </location>
</feature>
<keyword evidence="4" id="KW-0732">Signal</keyword>
<evidence type="ECO:0000256" key="2">
    <source>
        <dbReference type="ARBA" id="ARBA00022803"/>
    </source>
</evidence>
<feature type="repeat" description="TPR" evidence="3">
    <location>
        <begin position="134"/>
        <end position="167"/>
    </location>
</feature>
<dbReference type="EMBL" id="JXXV01000016">
    <property type="protein sequence ID" value="KJY83386.1"/>
    <property type="molecule type" value="Genomic_DNA"/>
</dbReference>
<dbReference type="PATRIC" id="fig|579748.3.peg.2136"/>
<evidence type="ECO:0000313" key="6">
    <source>
        <dbReference type="Proteomes" id="UP000033673"/>
    </source>
</evidence>
<dbReference type="SUPFAM" id="SSF81901">
    <property type="entry name" value="HCP-like"/>
    <property type="match status" value="1"/>
</dbReference>
<name>A0A0F4NMP0_9VIBR</name>
<dbReference type="InterPro" id="IPR013360">
    <property type="entry name" value="Pilus_4_PilW"/>
</dbReference>
<dbReference type="PANTHER" id="PTHR45586">
    <property type="entry name" value="TPR REPEAT-CONTAINING PROTEIN PA4667"/>
    <property type="match status" value="1"/>
</dbReference>
<gene>
    <name evidence="5" type="ORF">TW81_10380</name>
</gene>
<organism evidence="5 6">
    <name type="scientific">Vibrio galatheae</name>
    <dbReference type="NCBI Taxonomy" id="579748"/>
    <lineage>
        <taxon>Bacteria</taxon>
        <taxon>Pseudomonadati</taxon>
        <taxon>Pseudomonadota</taxon>
        <taxon>Gammaproteobacteria</taxon>
        <taxon>Vibrionales</taxon>
        <taxon>Vibrionaceae</taxon>
        <taxon>Vibrio</taxon>
    </lineage>
</organism>
<dbReference type="Gene3D" id="1.25.40.10">
    <property type="entry name" value="Tetratricopeptide repeat domain"/>
    <property type="match status" value="1"/>
</dbReference>
<dbReference type="InterPro" id="IPR011990">
    <property type="entry name" value="TPR-like_helical_dom_sf"/>
</dbReference>
<keyword evidence="1" id="KW-0677">Repeat</keyword>
<dbReference type="Pfam" id="PF14559">
    <property type="entry name" value="TPR_19"/>
    <property type="match status" value="1"/>
</dbReference>
<dbReference type="AlphaFoldDB" id="A0A0F4NMP0"/>
<dbReference type="Proteomes" id="UP000033673">
    <property type="component" value="Unassembled WGS sequence"/>
</dbReference>
<keyword evidence="6" id="KW-1185">Reference proteome</keyword>